<dbReference type="AlphaFoldDB" id="B7QFX0"/>
<dbReference type="EMBL" id="DS928415">
    <property type="protein sequence ID" value="EEC17742.1"/>
    <property type="molecule type" value="Genomic_DNA"/>
</dbReference>
<dbReference type="InParanoid" id="B7QFX0"/>
<name>B7QFX0_IXOSC</name>
<feature type="non-terminal residue" evidence="2">
    <location>
        <position position="1"/>
    </location>
</feature>
<feature type="region of interest" description="Disordered" evidence="1">
    <location>
        <begin position="74"/>
        <end position="95"/>
    </location>
</feature>
<dbReference type="EnsemblMetazoa" id="ISCW021947-RA">
    <property type="protein sequence ID" value="ISCW021947-PA"/>
    <property type="gene ID" value="ISCW021947"/>
</dbReference>
<dbReference type="Proteomes" id="UP000001555">
    <property type="component" value="Unassembled WGS sequence"/>
</dbReference>
<sequence>ERGGRKAAPGSPASERGPMSDRGASEVAAAAPGLETSDSARGGGGRLKPLARCSGLPALPFSARGRKLKRWQAAQAFPHSPFRAGIGQPSTRAHA</sequence>
<evidence type="ECO:0000313" key="3">
    <source>
        <dbReference type="EnsemblMetazoa" id="ISCW021947-PA"/>
    </source>
</evidence>
<gene>
    <name evidence="2" type="ORF">IscW_ISCW021947</name>
</gene>
<evidence type="ECO:0000313" key="2">
    <source>
        <dbReference type="EMBL" id="EEC17742.1"/>
    </source>
</evidence>
<protein>
    <submittedName>
        <fullName evidence="2 3">Uncharacterized protein</fullName>
    </submittedName>
</protein>
<feature type="non-terminal residue" evidence="2">
    <location>
        <position position="95"/>
    </location>
</feature>
<evidence type="ECO:0000313" key="4">
    <source>
        <dbReference type="Proteomes" id="UP000001555"/>
    </source>
</evidence>
<dbReference type="PaxDb" id="6945-B7QFX0"/>
<dbReference type="VEuPathDB" id="VectorBase:ISCW021947"/>
<organism>
    <name type="scientific">Ixodes scapularis</name>
    <name type="common">Black-legged tick</name>
    <name type="synonym">Deer tick</name>
    <dbReference type="NCBI Taxonomy" id="6945"/>
    <lineage>
        <taxon>Eukaryota</taxon>
        <taxon>Metazoa</taxon>
        <taxon>Ecdysozoa</taxon>
        <taxon>Arthropoda</taxon>
        <taxon>Chelicerata</taxon>
        <taxon>Arachnida</taxon>
        <taxon>Acari</taxon>
        <taxon>Parasitiformes</taxon>
        <taxon>Ixodida</taxon>
        <taxon>Ixodoidea</taxon>
        <taxon>Ixodidae</taxon>
        <taxon>Ixodinae</taxon>
        <taxon>Ixodes</taxon>
    </lineage>
</organism>
<feature type="region of interest" description="Disordered" evidence="1">
    <location>
        <begin position="1"/>
        <end position="56"/>
    </location>
</feature>
<dbReference type="HOGENOM" id="CLU_2378702_0_0_1"/>
<dbReference type="EMBL" id="ABJB010000142">
    <property type="status" value="NOT_ANNOTATED_CDS"/>
    <property type="molecule type" value="Genomic_DNA"/>
</dbReference>
<dbReference type="EMBL" id="ABJB010742033">
    <property type="status" value="NOT_ANNOTATED_CDS"/>
    <property type="molecule type" value="Genomic_DNA"/>
</dbReference>
<reference evidence="2 4" key="1">
    <citation type="submission" date="2008-03" db="EMBL/GenBank/DDBJ databases">
        <title>Annotation of Ixodes scapularis.</title>
        <authorList>
            <consortium name="Ixodes scapularis Genome Project Consortium"/>
            <person name="Caler E."/>
            <person name="Hannick L.I."/>
            <person name="Bidwell S."/>
            <person name="Joardar V."/>
            <person name="Thiagarajan M."/>
            <person name="Amedeo P."/>
            <person name="Galinsky K.J."/>
            <person name="Schobel S."/>
            <person name="Inman J."/>
            <person name="Hostetler J."/>
            <person name="Miller J."/>
            <person name="Hammond M."/>
            <person name="Megy K."/>
            <person name="Lawson D."/>
            <person name="Kodira C."/>
            <person name="Sutton G."/>
            <person name="Meyer J."/>
            <person name="Hill C.A."/>
            <person name="Birren B."/>
            <person name="Nene V."/>
            <person name="Collins F."/>
            <person name="Alarcon-Chaidez F."/>
            <person name="Wikel S."/>
            <person name="Strausberg R."/>
        </authorList>
    </citation>
    <scope>NUCLEOTIDE SEQUENCE [LARGE SCALE GENOMIC DNA]</scope>
    <source>
        <strain evidence="4">Wikel</strain>
        <strain evidence="2">Wikel colony</strain>
    </source>
</reference>
<evidence type="ECO:0000256" key="1">
    <source>
        <dbReference type="SAM" id="MobiDB-lite"/>
    </source>
</evidence>
<proteinExistence type="predicted"/>
<reference evidence="3" key="2">
    <citation type="submission" date="2020-05" db="UniProtKB">
        <authorList>
            <consortium name="EnsemblMetazoa"/>
        </authorList>
    </citation>
    <scope>IDENTIFICATION</scope>
    <source>
        <strain evidence="3">wikel</strain>
    </source>
</reference>
<accession>B7QFX0</accession>
<keyword evidence="4" id="KW-1185">Reference proteome</keyword>